<name>A0A5J6L3Y6_9MICO</name>
<evidence type="ECO:0000313" key="4">
    <source>
        <dbReference type="EMBL" id="QEW03283.1"/>
    </source>
</evidence>
<accession>A0A5J6L3Y6</accession>
<dbReference type="InterPro" id="IPR001647">
    <property type="entry name" value="HTH_TetR"/>
</dbReference>
<dbReference type="KEGG" id="mlz:F6J85_09315"/>
<feature type="DNA-binding region" description="H-T-H motif" evidence="2">
    <location>
        <begin position="28"/>
        <end position="47"/>
    </location>
</feature>
<dbReference type="Gene3D" id="1.10.357.10">
    <property type="entry name" value="Tetracycline Repressor, domain 2"/>
    <property type="match status" value="1"/>
</dbReference>
<dbReference type="SUPFAM" id="SSF46689">
    <property type="entry name" value="Homeodomain-like"/>
    <property type="match status" value="1"/>
</dbReference>
<reference evidence="5" key="1">
    <citation type="submission" date="2019-09" db="EMBL/GenBank/DDBJ databases">
        <title>Mumia zhuanghuii sp. nov. isolated from the intestinal contents of plateau pika (Ochotona curzoniae) in the Qinghai-Tibet plateau of China.</title>
        <authorList>
            <person name="Tian Z."/>
        </authorList>
    </citation>
    <scope>NUCLEOTIDE SEQUENCE [LARGE SCALE GENOMIC DNA]</scope>
    <source>
        <strain evidence="5">L-031</strain>
    </source>
</reference>
<dbReference type="RefSeq" id="WP_150924751.1">
    <property type="nucleotide sequence ID" value="NZ_CP044232.1"/>
</dbReference>
<keyword evidence="5" id="KW-1185">Reference proteome</keyword>
<proteinExistence type="predicted"/>
<evidence type="ECO:0000259" key="3">
    <source>
        <dbReference type="PROSITE" id="PS50977"/>
    </source>
</evidence>
<dbReference type="AlphaFoldDB" id="A0A5J6L3Y6"/>
<dbReference type="InterPro" id="IPR050109">
    <property type="entry name" value="HTH-type_TetR-like_transc_reg"/>
</dbReference>
<evidence type="ECO:0000256" key="2">
    <source>
        <dbReference type="PROSITE-ProRule" id="PRU00335"/>
    </source>
</evidence>
<evidence type="ECO:0000313" key="5">
    <source>
        <dbReference type="Proteomes" id="UP000325516"/>
    </source>
</evidence>
<organism evidence="4 5">
    <name type="scientific">Microbacterium lushaniae</name>
    <dbReference type="NCBI Taxonomy" id="2614639"/>
    <lineage>
        <taxon>Bacteria</taxon>
        <taxon>Bacillati</taxon>
        <taxon>Actinomycetota</taxon>
        <taxon>Actinomycetes</taxon>
        <taxon>Micrococcales</taxon>
        <taxon>Microbacteriaceae</taxon>
        <taxon>Microbacterium</taxon>
    </lineage>
</organism>
<feature type="domain" description="HTH tetR-type" evidence="3">
    <location>
        <begin position="5"/>
        <end position="65"/>
    </location>
</feature>
<dbReference type="InterPro" id="IPR009057">
    <property type="entry name" value="Homeodomain-like_sf"/>
</dbReference>
<dbReference type="GO" id="GO:0000976">
    <property type="term" value="F:transcription cis-regulatory region binding"/>
    <property type="evidence" value="ECO:0007669"/>
    <property type="project" value="TreeGrafter"/>
</dbReference>
<dbReference type="EMBL" id="CP044232">
    <property type="protein sequence ID" value="QEW03283.1"/>
    <property type="molecule type" value="Genomic_DNA"/>
</dbReference>
<protein>
    <submittedName>
        <fullName evidence="4">TetR/AcrR family transcriptional regulator</fullName>
    </submittedName>
</protein>
<dbReference type="Pfam" id="PF00440">
    <property type="entry name" value="TetR_N"/>
    <property type="match status" value="1"/>
</dbReference>
<keyword evidence="1 2" id="KW-0238">DNA-binding</keyword>
<dbReference type="PANTHER" id="PTHR30055">
    <property type="entry name" value="HTH-TYPE TRANSCRIPTIONAL REGULATOR RUTR"/>
    <property type="match status" value="1"/>
</dbReference>
<dbReference type="PROSITE" id="PS50977">
    <property type="entry name" value="HTH_TETR_2"/>
    <property type="match status" value="1"/>
</dbReference>
<gene>
    <name evidence="4" type="ORF">F6J85_09315</name>
</gene>
<dbReference type="GO" id="GO:0003700">
    <property type="term" value="F:DNA-binding transcription factor activity"/>
    <property type="evidence" value="ECO:0007669"/>
    <property type="project" value="TreeGrafter"/>
</dbReference>
<evidence type="ECO:0000256" key="1">
    <source>
        <dbReference type="ARBA" id="ARBA00023125"/>
    </source>
</evidence>
<dbReference type="PANTHER" id="PTHR30055:SF239">
    <property type="entry name" value="TRANSCRIPTIONAL REGULATORY PROTEIN"/>
    <property type="match status" value="1"/>
</dbReference>
<sequence>MVNLKTTRSAWIDAAFVVLAEEGVDAVGPEALARRLGVSKGGFYGYFGTRARFLAEVLSTWEQEVTEGIAGRVGVEGDPRERVRALALALRSEVPPALGVQTEVSIRTWSRRDPTARATVQRVEHAQAAFLRDLFRAYCSEQEAEFRTVVAMSVRLSTHFLHDDAAVDLVVAELIR</sequence>
<dbReference type="Proteomes" id="UP000325516">
    <property type="component" value="Chromosome"/>
</dbReference>